<dbReference type="PIRSF" id="PIRSF000102">
    <property type="entry name" value="Lac_mal_DH"/>
    <property type="match status" value="1"/>
</dbReference>
<evidence type="ECO:0000256" key="4">
    <source>
        <dbReference type="ARBA" id="ARBA00023002"/>
    </source>
</evidence>
<dbReference type="KEGG" id="oac:Oscil6304_5299"/>
<dbReference type="NCBIfam" id="TIGR01771">
    <property type="entry name" value="L-LDH-NAD"/>
    <property type="match status" value="1"/>
</dbReference>
<feature type="binding site" evidence="7">
    <location>
        <position position="128"/>
    </location>
    <ligand>
        <name>substrate</name>
    </ligand>
</feature>
<gene>
    <name evidence="7" type="primary">ldh</name>
    <name evidence="12" type="ORF">Oscil6304_5299</name>
</gene>
<feature type="binding site" evidence="7 9">
    <location>
        <position position="75"/>
    </location>
    <ligand>
        <name>NAD(+)</name>
        <dbReference type="ChEBI" id="CHEBI:57540"/>
    </ligand>
</feature>
<dbReference type="GO" id="GO:0005737">
    <property type="term" value="C:cytoplasm"/>
    <property type="evidence" value="ECO:0007669"/>
    <property type="project" value="UniProtKB-SubCell"/>
</dbReference>
<feature type="binding site" evidence="7">
    <location>
        <position position="208"/>
    </location>
    <ligand>
        <name>beta-D-fructose 1,6-bisphosphate</name>
        <dbReference type="ChEBI" id="CHEBI:32966"/>
        <note>allosteric activator</note>
    </ligand>
</feature>
<dbReference type="GO" id="GO:0006096">
    <property type="term" value="P:glycolytic process"/>
    <property type="evidence" value="ECO:0007669"/>
    <property type="project" value="UniProtKB-UniRule"/>
</dbReference>
<reference evidence="12 13" key="1">
    <citation type="submission" date="2012-06" db="EMBL/GenBank/DDBJ databases">
        <title>Finished chromosome of genome of Oscillatoria acuminata PCC 6304.</title>
        <authorList>
            <consortium name="US DOE Joint Genome Institute"/>
            <person name="Gugger M."/>
            <person name="Coursin T."/>
            <person name="Rippka R."/>
            <person name="Tandeau De Marsac N."/>
            <person name="Huntemann M."/>
            <person name="Wei C.-L."/>
            <person name="Han J."/>
            <person name="Detter J.C."/>
            <person name="Han C."/>
            <person name="Tapia R."/>
            <person name="Davenport K."/>
            <person name="Daligault H."/>
            <person name="Erkkila T."/>
            <person name="Gu W."/>
            <person name="Munk A.C.C."/>
            <person name="Teshima H."/>
            <person name="Xu Y."/>
            <person name="Chain P."/>
            <person name="Chen A."/>
            <person name="Krypides N."/>
            <person name="Mavromatis K."/>
            <person name="Markowitz V."/>
            <person name="Szeto E."/>
            <person name="Ivanova N."/>
            <person name="Mikhailova N."/>
            <person name="Ovchinnikova G."/>
            <person name="Pagani I."/>
            <person name="Pati A."/>
            <person name="Goodwin L."/>
            <person name="Peters L."/>
            <person name="Pitluck S."/>
            <person name="Woyke T."/>
            <person name="Kerfeld C."/>
        </authorList>
    </citation>
    <scope>NUCLEOTIDE SEQUENCE [LARGE SCALE GENOMIC DNA]</scope>
    <source>
        <strain evidence="12 13">PCC 6304</strain>
    </source>
</reference>
<dbReference type="FunCoup" id="K9TQZ1">
    <property type="interactions" value="206"/>
</dbReference>
<evidence type="ECO:0000256" key="8">
    <source>
        <dbReference type="PIRSR" id="PIRSR000102-1"/>
    </source>
</evidence>
<comment type="catalytic activity">
    <reaction evidence="6 7">
        <text>(S)-lactate + NAD(+) = pyruvate + NADH + H(+)</text>
        <dbReference type="Rhea" id="RHEA:23444"/>
        <dbReference type="ChEBI" id="CHEBI:15361"/>
        <dbReference type="ChEBI" id="CHEBI:15378"/>
        <dbReference type="ChEBI" id="CHEBI:16651"/>
        <dbReference type="ChEBI" id="CHEBI:57540"/>
        <dbReference type="ChEBI" id="CHEBI:57945"/>
        <dbReference type="EC" id="1.1.1.27"/>
    </reaction>
</comment>
<evidence type="ECO:0000256" key="6">
    <source>
        <dbReference type="ARBA" id="ARBA00049258"/>
    </source>
</evidence>
<dbReference type="eggNOG" id="COG0039">
    <property type="taxonomic scope" value="Bacteria"/>
</dbReference>
<dbReference type="SMR" id="K9TQZ1"/>
<sequence>MQNIELPFILEQVNVNLGNRSMFEELFTEFTDRDRSIPSNRRPLKGVIIGAGQVGMACAYSMLIQNTLDEMLLVDVNQEKLQGEVMDLLHGVPFIDPTGIRSGTLADSDDPDIVIITAGAKQQPGETRLDLLNRNVQIFKKLIPDIVQYCPHAILLLVTNPVDIMTYVTLKLSGFPCNRVLGSGTVLDTARFRYLLANQLKIDPRSFHAYIIGEHGDSEVPVWSKVNISGMNLCSGGIEDCSEADQDRLQGIFDQVKNAAYEVIKRKGATSYAIGLGVTDIVKAVLRNQNRVLTVSSFIHGINGINDVCLSLPAVVNREGVTRVLDLSLTPNEEKLLQNSATVLKEAIANLDL</sequence>
<dbReference type="GO" id="GO:0004459">
    <property type="term" value="F:L-lactate dehydrogenase (NAD+) activity"/>
    <property type="evidence" value="ECO:0007669"/>
    <property type="project" value="UniProtKB-UniRule"/>
</dbReference>
<dbReference type="Gene3D" id="3.40.50.720">
    <property type="entry name" value="NAD(P)-binding Rossmann-like Domain"/>
    <property type="match status" value="1"/>
</dbReference>
<dbReference type="InterPro" id="IPR015955">
    <property type="entry name" value="Lactate_DH/Glyco_Ohase_4_C"/>
</dbReference>
<feature type="binding site" evidence="7">
    <location>
        <position position="54"/>
    </location>
    <ligand>
        <name>NAD(+)</name>
        <dbReference type="ChEBI" id="CHEBI:57540"/>
    </ligand>
</feature>
<evidence type="ECO:0000256" key="3">
    <source>
        <dbReference type="ARBA" id="ARBA00012967"/>
    </source>
</evidence>
<feature type="binding site" evidence="7">
    <location>
        <position position="193"/>
    </location>
    <ligand>
        <name>beta-D-fructose 1,6-bisphosphate</name>
        <dbReference type="ChEBI" id="CHEBI:32966"/>
        <note>allosteric activator</note>
    </ligand>
</feature>
<feature type="binding site" evidence="7">
    <location>
        <begin position="119"/>
        <end position="120"/>
    </location>
    <ligand>
        <name>NAD(+)</name>
        <dbReference type="ChEBI" id="CHEBI:57540"/>
    </ligand>
</feature>
<dbReference type="InterPro" id="IPR036291">
    <property type="entry name" value="NAD(P)-bd_dom_sf"/>
</dbReference>
<feature type="domain" description="Lactate/malate dehydrogenase N-terminal" evidence="10">
    <location>
        <begin position="47"/>
        <end position="182"/>
    </location>
</feature>
<evidence type="ECO:0000256" key="7">
    <source>
        <dbReference type="HAMAP-Rule" id="MF_00488"/>
    </source>
</evidence>
<evidence type="ECO:0000313" key="12">
    <source>
        <dbReference type="EMBL" id="AFY84788.1"/>
    </source>
</evidence>
<dbReference type="FunFam" id="3.40.50.720:FF:000018">
    <property type="entry name" value="Malate dehydrogenase"/>
    <property type="match status" value="1"/>
</dbReference>
<feature type="modified residue" description="Phosphotyrosine" evidence="7">
    <location>
        <position position="261"/>
    </location>
</feature>
<feature type="active site" description="Proton acceptor" evidence="7 8">
    <location>
        <position position="215"/>
    </location>
</feature>
<dbReference type="PRINTS" id="PR00086">
    <property type="entry name" value="LLDHDRGNASE"/>
</dbReference>
<feature type="binding site" evidence="7">
    <location>
        <position position="122"/>
    </location>
    <ligand>
        <name>substrate</name>
    </ligand>
</feature>
<evidence type="ECO:0000259" key="11">
    <source>
        <dbReference type="Pfam" id="PF02866"/>
    </source>
</evidence>
<accession>K9TQZ1</accession>
<comment type="subcellular location">
    <subcellularLocation>
        <location evidence="7">Cytoplasm</location>
    </subcellularLocation>
</comment>
<evidence type="ECO:0000256" key="2">
    <source>
        <dbReference type="ARBA" id="ARBA00006054"/>
    </source>
</evidence>
<keyword evidence="4 7" id="KW-0560">Oxidoreductase</keyword>
<proteinExistence type="inferred from homology"/>
<keyword evidence="13" id="KW-1185">Reference proteome</keyword>
<dbReference type="InterPro" id="IPR022383">
    <property type="entry name" value="Lactate/malate_DH_C"/>
</dbReference>
<keyword evidence="7" id="KW-0597">Phosphoprotein</keyword>
<dbReference type="SUPFAM" id="SSF56327">
    <property type="entry name" value="LDH C-terminal domain-like"/>
    <property type="match status" value="1"/>
</dbReference>
<evidence type="ECO:0000256" key="9">
    <source>
        <dbReference type="PIRSR" id="PIRSR000102-3"/>
    </source>
</evidence>
<comment type="similarity">
    <text evidence="2 7">Belongs to the LDH/MDH superfamily. LDH family.</text>
</comment>
<dbReference type="InterPro" id="IPR001557">
    <property type="entry name" value="L-lactate/malate_DH"/>
</dbReference>
<dbReference type="PANTHER" id="PTHR43128">
    <property type="entry name" value="L-2-HYDROXYCARBOXYLATE DEHYDROGENASE (NAD(P)(+))"/>
    <property type="match status" value="1"/>
</dbReference>
<dbReference type="InterPro" id="IPR011304">
    <property type="entry name" value="L-lactate_DH"/>
</dbReference>
<dbReference type="HAMAP" id="MF_00488">
    <property type="entry name" value="Lactate_dehydrog"/>
    <property type="match status" value="1"/>
</dbReference>
<feature type="binding site" evidence="9">
    <location>
        <position position="135"/>
    </location>
    <ligand>
        <name>NAD(+)</name>
        <dbReference type="ChEBI" id="CHEBI:57540"/>
    </ligand>
</feature>
<dbReference type="HOGENOM" id="CLU_045401_1_1_3"/>
<feature type="binding site" evidence="7">
    <location>
        <begin position="188"/>
        <end position="191"/>
    </location>
    <ligand>
        <name>substrate</name>
    </ligand>
</feature>
<dbReference type="InParanoid" id="K9TQZ1"/>
<comment type="caution">
    <text evidence="7">Lacks conserved residue(s) required for the propagation of feature annotation.</text>
</comment>
<feature type="binding site" evidence="7">
    <location>
        <position position="183"/>
    </location>
    <ligand>
        <name>NAD(+)</name>
        <dbReference type="ChEBI" id="CHEBI:57540"/>
    </ligand>
</feature>
<dbReference type="SUPFAM" id="SSF51735">
    <property type="entry name" value="NAD(P)-binding Rossmann-fold domains"/>
    <property type="match status" value="1"/>
</dbReference>
<keyword evidence="5 7" id="KW-0520">NAD</keyword>
<dbReference type="NCBIfam" id="NF000824">
    <property type="entry name" value="PRK00066.1"/>
    <property type="match status" value="1"/>
</dbReference>
<comment type="activity regulation">
    <text evidence="7">Allosterically activated by fructose 1,6-bisphosphate (FBP).</text>
</comment>
<feature type="binding site" evidence="9">
    <location>
        <begin position="50"/>
        <end position="55"/>
    </location>
    <ligand>
        <name>NAD(+)</name>
        <dbReference type="ChEBI" id="CHEBI:57540"/>
    </ligand>
</feature>
<keyword evidence="7" id="KW-0021">Allosteric enzyme</keyword>
<comment type="pathway">
    <text evidence="1 7">Fermentation; pyruvate fermentation to lactate; (S)-lactate from pyruvate: step 1/1.</text>
</comment>
<dbReference type="EMBL" id="CP003607">
    <property type="protein sequence ID" value="AFY84788.1"/>
    <property type="molecule type" value="Genomic_DNA"/>
</dbReference>
<evidence type="ECO:0000313" key="13">
    <source>
        <dbReference type="Proteomes" id="UP000010367"/>
    </source>
</evidence>
<organism evidence="12 13">
    <name type="scientific">Oscillatoria acuminata PCC 6304</name>
    <dbReference type="NCBI Taxonomy" id="56110"/>
    <lineage>
        <taxon>Bacteria</taxon>
        <taxon>Bacillati</taxon>
        <taxon>Cyanobacteriota</taxon>
        <taxon>Cyanophyceae</taxon>
        <taxon>Oscillatoriophycideae</taxon>
        <taxon>Oscillatoriales</taxon>
        <taxon>Oscillatoriaceae</taxon>
        <taxon>Oscillatoria</taxon>
    </lineage>
</organism>
<protein>
    <recommendedName>
        <fullName evidence="3 7">L-lactate dehydrogenase</fullName>
        <shortName evidence="7">L-LDH</shortName>
        <ecNumber evidence="3 7">1.1.1.27</ecNumber>
    </recommendedName>
</protein>
<name>K9TQZ1_9CYAN</name>
<feature type="binding site" evidence="7">
    <location>
        <begin position="160"/>
        <end position="163"/>
    </location>
    <ligand>
        <name>substrate</name>
    </ligand>
</feature>
<dbReference type="PANTHER" id="PTHR43128:SF16">
    <property type="entry name" value="L-LACTATE DEHYDROGENASE"/>
    <property type="match status" value="1"/>
</dbReference>
<dbReference type="Gene3D" id="3.90.110.10">
    <property type="entry name" value="Lactate dehydrogenase/glycoside hydrolase, family 4, C-terminal"/>
    <property type="match status" value="1"/>
</dbReference>
<feature type="binding site" evidence="7 9">
    <location>
        <begin position="158"/>
        <end position="160"/>
    </location>
    <ligand>
        <name>NAD(+)</name>
        <dbReference type="ChEBI" id="CHEBI:57540"/>
    </ligand>
</feature>
<dbReference type="PATRIC" id="fig|56110.3.peg.6496"/>
<dbReference type="InterPro" id="IPR018177">
    <property type="entry name" value="L-lactate_DH_AS"/>
</dbReference>
<dbReference type="InterPro" id="IPR001236">
    <property type="entry name" value="Lactate/malate_DH_N"/>
</dbReference>
<keyword evidence="7" id="KW-0963">Cytoplasm</keyword>
<comment type="function">
    <text evidence="7">Catalyzes the conversion of lactate to pyruvate.</text>
</comment>
<dbReference type="Pfam" id="PF00056">
    <property type="entry name" value="Ldh_1_N"/>
    <property type="match status" value="1"/>
</dbReference>
<dbReference type="RefSeq" id="WP_015151400.1">
    <property type="nucleotide sequence ID" value="NC_019693.1"/>
</dbReference>
<evidence type="ECO:0000259" key="10">
    <source>
        <dbReference type="Pfam" id="PF00056"/>
    </source>
</evidence>
<dbReference type="EC" id="1.1.1.27" evidence="3 7"/>
<dbReference type="STRING" id="56110.Oscil6304_5299"/>
<dbReference type="Pfam" id="PF02866">
    <property type="entry name" value="Ldh_1_C"/>
    <property type="match status" value="1"/>
</dbReference>
<evidence type="ECO:0000256" key="1">
    <source>
        <dbReference type="ARBA" id="ARBA00004843"/>
    </source>
</evidence>
<dbReference type="Proteomes" id="UP000010367">
    <property type="component" value="Chromosome"/>
</dbReference>
<feature type="binding site" evidence="7">
    <location>
        <position position="80"/>
    </location>
    <ligand>
        <name>NAD(+)</name>
        <dbReference type="ChEBI" id="CHEBI:57540"/>
    </ligand>
</feature>
<dbReference type="PROSITE" id="PS00064">
    <property type="entry name" value="L_LDH"/>
    <property type="match status" value="1"/>
</dbReference>
<evidence type="ECO:0000256" key="5">
    <source>
        <dbReference type="ARBA" id="ARBA00023027"/>
    </source>
</evidence>
<comment type="subunit">
    <text evidence="7">Homotetramer.</text>
</comment>
<dbReference type="AlphaFoldDB" id="K9TQZ1"/>
<dbReference type="CDD" id="cd05292">
    <property type="entry name" value="LDH_2"/>
    <property type="match status" value="1"/>
</dbReference>
<feature type="binding site" evidence="7">
    <location>
        <position position="270"/>
    </location>
    <ligand>
        <name>substrate</name>
    </ligand>
</feature>
<dbReference type="GO" id="GO:0006089">
    <property type="term" value="P:lactate metabolic process"/>
    <property type="evidence" value="ECO:0007669"/>
    <property type="project" value="TreeGrafter"/>
</dbReference>
<dbReference type="UniPathway" id="UPA00554">
    <property type="reaction ID" value="UER00611"/>
</dbReference>
<feature type="domain" description="Lactate/malate dehydrogenase C-terminal" evidence="11">
    <location>
        <begin position="185"/>
        <end position="349"/>
    </location>
</feature>